<keyword evidence="6" id="KW-0804">Transcription</keyword>
<name>A0A1L9VU90_ASPGL</name>
<protein>
    <recommendedName>
        <fullName evidence="9">Zn(2)-C6 fungal-type domain-containing protein</fullName>
    </recommendedName>
</protein>
<feature type="compositionally biased region" description="Basic and acidic residues" evidence="8">
    <location>
        <begin position="118"/>
        <end position="129"/>
    </location>
</feature>
<evidence type="ECO:0000313" key="10">
    <source>
        <dbReference type="EMBL" id="OJJ87456.1"/>
    </source>
</evidence>
<evidence type="ECO:0000256" key="5">
    <source>
        <dbReference type="ARBA" id="ARBA00023125"/>
    </source>
</evidence>
<dbReference type="InterPro" id="IPR007219">
    <property type="entry name" value="XnlR_reg_dom"/>
</dbReference>
<dbReference type="Pfam" id="PF04082">
    <property type="entry name" value="Fungal_trans"/>
    <property type="match status" value="1"/>
</dbReference>
<dbReference type="CDD" id="cd00067">
    <property type="entry name" value="GAL4"/>
    <property type="match status" value="1"/>
</dbReference>
<dbReference type="PANTHER" id="PTHR31313:SF81">
    <property type="entry name" value="TY1 ENHANCER ACTIVATOR"/>
    <property type="match status" value="1"/>
</dbReference>
<keyword evidence="4" id="KW-0805">Transcription regulation</keyword>
<dbReference type="GO" id="GO:0005634">
    <property type="term" value="C:nucleus"/>
    <property type="evidence" value="ECO:0007669"/>
    <property type="project" value="UniProtKB-SubCell"/>
</dbReference>
<comment type="subcellular location">
    <subcellularLocation>
        <location evidence="1">Nucleus</location>
    </subcellularLocation>
</comment>
<feature type="region of interest" description="Disordered" evidence="8">
    <location>
        <begin position="97"/>
        <end position="129"/>
    </location>
</feature>
<keyword evidence="3" id="KW-0862">Zinc</keyword>
<feature type="domain" description="Zn(2)-C6 fungal-type" evidence="9">
    <location>
        <begin position="35"/>
        <end position="65"/>
    </location>
</feature>
<dbReference type="Gene3D" id="4.10.240.10">
    <property type="entry name" value="Zn(2)-C6 fungal-type DNA-binding domain"/>
    <property type="match status" value="1"/>
</dbReference>
<evidence type="ECO:0000256" key="1">
    <source>
        <dbReference type="ARBA" id="ARBA00004123"/>
    </source>
</evidence>
<organism evidence="10 11">
    <name type="scientific">Aspergillus glaucus CBS 516.65</name>
    <dbReference type="NCBI Taxonomy" id="1160497"/>
    <lineage>
        <taxon>Eukaryota</taxon>
        <taxon>Fungi</taxon>
        <taxon>Dikarya</taxon>
        <taxon>Ascomycota</taxon>
        <taxon>Pezizomycotina</taxon>
        <taxon>Eurotiomycetes</taxon>
        <taxon>Eurotiomycetidae</taxon>
        <taxon>Eurotiales</taxon>
        <taxon>Aspergillaceae</taxon>
        <taxon>Aspergillus</taxon>
        <taxon>Aspergillus subgen. Aspergillus</taxon>
    </lineage>
</organism>
<dbReference type="VEuPathDB" id="FungiDB:ASPGLDRAFT_55879"/>
<dbReference type="InterPro" id="IPR001138">
    <property type="entry name" value="Zn2Cys6_DnaBD"/>
</dbReference>
<dbReference type="PROSITE" id="PS50048">
    <property type="entry name" value="ZN2_CY6_FUNGAL_2"/>
    <property type="match status" value="1"/>
</dbReference>
<dbReference type="SUPFAM" id="SSF57701">
    <property type="entry name" value="Zn2/Cys6 DNA-binding domain"/>
    <property type="match status" value="1"/>
</dbReference>
<evidence type="ECO:0000259" key="9">
    <source>
        <dbReference type="PROSITE" id="PS50048"/>
    </source>
</evidence>
<feature type="compositionally biased region" description="Low complexity" evidence="8">
    <location>
        <begin position="103"/>
        <end position="115"/>
    </location>
</feature>
<dbReference type="PANTHER" id="PTHR31313">
    <property type="entry name" value="TY1 ENHANCER ACTIVATOR"/>
    <property type="match status" value="1"/>
</dbReference>
<reference evidence="11" key="1">
    <citation type="journal article" date="2017" name="Genome Biol.">
        <title>Comparative genomics reveals high biological diversity and specific adaptations in the industrially and medically important fungal genus Aspergillus.</title>
        <authorList>
            <person name="de Vries R.P."/>
            <person name="Riley R."/>
            <person name="Wiebenga A."/>
            <person name="Aguilar-Osorio G."/>
            <person name="Amillis S."/>
            <person name="Uchima C.A."/>
            <person name="Anderluh G."/>
            <person name="Asadollahi M."/>
            <person name="Askin M."/>
            <person name="Barry K."/>
            <person name="Battaglia E."/>
            <person name="Bayram O."/>
            <person name="Benocci T."/>
            <person name="Braus-Stromeyer S.A."/>
            <person name="Caldana C."/>
            <person name="Canovas D."/>
            <person name="Cerqueira G.C."/>
            <person name="Chen F."/>
            <person name="Chen W."/>
            <person name="Choi C."/>
            <person name="Clum A."/>
            <person name="Dos Santos R.A."/>
            <person name="Damasio A.R."/>
            <person name="Diallinas G."/>
            <person name="Emri T."/>
            <person name="Fekete E."/>
            <person name="Flipphi M."/>
            <person name="Freyberg S."/>
            <person name="Gallo A."/>
            <person name="Gournas C."/>
            <person name="Habgood R."/>
            <person name="Hainaut M."/>
            <person name="Harispe M.L."/>
            <person name="Henrissat B."/>
            <person name="Hilden K.S."/>
            <person name="Hope R."/>
            <person name="Hossain A."/>
            <person name="Karabika E."/>
            <person name="Karaffa L."/>
            <person name="Karanyi Z."/>
            <person name="Krasevec N."/>
            <person name="Kuo A."/>
            <person name="Kusch H."/>
            <person name="LaButti K."/>
            <person name="Lagendijk E.L."/>
            <person name="Lapidus A."/>
            <person name="Levasseur A."/>
            <person name="Lindquist E."/>
            <person name="Lipzen A."/>
            <person name="Logrieco A.F."/>
            <person name="MacCabe A."/>
            <person name="Maekelae M.R."/>
            <person name="Malavazi I."/>
            <person name="Melin P."/>
            <person name="Meyer V."/>
            <person name="Mielnichuk N."/>
            <person name="Miskei M."/>
            <person name="Molnar A.P."/>
            <person name="Mule G."/>
            <person name="Ngan C.Y."/>
            <person name="Orejas M."/>
            <person name="Orosz E."/>
            <person name="Ouedraogo J.P."/>
            <person name="Overkamp K.M."/>
            <person name="Park H.-S."/>
            <person name="Perrone G."/>
            <person name="Piumi F."/>
            <person name="Punt P.J."/>
            <person name="Ram A.F."/>
            <person name="Ramon A."/>
            <person name="Rauscher S."/>
            <person name="Record E."/>
            <person name="Riano-Pachon D.M."/>
            <person name="Robert V."/>
            <person name="Roehrig J."/>
            <person name="Ruller R."/>
            <person name="Salamov A."/>
            <person name="Salih N.S."/>
            <person name="Samson R.A."/>
            <person name="Sandor E."/>
            <person name="Sanguinetti M."/>
            <person name="Schuetze T."/>
            <person name="Sepcic K."/>
            <person name="Shelest E."/>
            <person name="Sherlock G."/>
            <person name="Sophianopoulou V."/>
            <person name="Squina F.M."/>
            <person name="Sun H."/>
            <person name="Susca A."/>
            <person name="Todd R.B."/>
            <person name="Tsang A."/>
            <person name="Unkles S.E."/>
            <person name="van de Wiele N."/>
            <person name="van Rossen-Uffink D."/>
            <person name="Oliveira J.V."/>
            <person name="Vesth T.C."/>
            <person name="Visser J."/>
            <person name="Yu J.-H."/>
            <person name="Zhou M."/>
            <person name="Andersen M.R."/>
            <person name="Archer D.B."/>
            <person name="Baker S.E."/>
            <person name="Benoit I."/>
            <person name="Brakhage A.A."/>
            <person name="Braus G.H."/>
            <person name="Fischer R."/>
            <person name="Frisvad J.C."/>
            <person name="Goldman G.H."/>
            <person name="Houbraken J."/>
            <person name="Oakley B."/>
            <person name="Pocsi I."/>
            <person name="Scazzocchio C."/>
            <person name="Seiboth B."/>
            <person name="vanKuyk P.A."/>
            <person name="Wortman J."/>
            <person name="Dyer P.S."/>
            <person name="Grigoriev I.V."/>
        </authorList>
    </citation>
    <scope>NUCLEOTIDE SEQUENCE [LARGE SCALE GENOMIC DNA]</scope>
    <source>
        <strain evidence="11">CBS 516.65</strain>
    </source>
</reference>
<evidence type="ECO:0000256" key="6">
    <source>
        <dbReference type="ARBA" id="ARBA00023163"/>
    </source>
</evidence>
<accession>A0A1L9VU90</accession>
<dbReference type="STRING" id="1160497.A0A1L9VU90"/>
<dbReference type="InterPro" id="IPR036864">
    <property type="entry name" value="Zn2-C6_fun-type_DNA-bd_sf"/>
</dbReference>
<gene>
    <name evidence="10" type="ORF">ASPGLDRAFT_55879</name>
</gene>
<evidence type="ECO:0000256" key="7">
    <source>
        <dbReference type="ARBA" id="ARBA00023242"/>
    </source>
</evidence>
<proteinExistence type="predicted"/>
<dbReference type="InterPro" id="IPR051615">
    <property type="entry name" value="Transcr_Regulatory_Elem"/>
</dbReference>
<evidence type="ECO:0000256" key="2">
    <source>
        <dbReference type="ARBA" id="ARBA00022723"/>
    </source>
</evidence>
<dbReference type="GO" id="GO:0006351">
    <property type="term" value="P:DNA-templated transcription"/>
    <property type="evidence" value="ECO:0007669"/>
    <property type="project" value="InterPro"/>
</dbReference>
<keyword evidence="11" id="KW-1185">Reference proteome</keyword>
<feature type="region of interest" description="Disordered" evidence="8">
    <location>
        <begin position="601"/>
        <end position="643"/>
    </location>
</feature>
<dbReference type="PROSITE" id="PS00463">
    <property type="entry name" value="ZN2_CY6_FUNGAL_1"/>
    <property type="match status" value="1"/>
</dbReference>
<sequence length="717" mass="80531">MREVPRSATKPNQTSPLKVPARNGNGRPVRRYGFACAGCRRKKARCDGATPVCHRCRVNNEECHFDNLETRIHQLDSLISRLRNSDDSTRLQILRKYFDSPEDTPSSPEEPNTPDTSEDIRPQECKNEDPGDILEEVTLDSRGNLCFYGATSFYHWRLDPKRHLSQSSNMPTASALSQSRSCSTPFQLGLSPGYKFPYWEVLGISEDRLQNLLETYWCFPHHLHLVLSRRIFLHDFVTAGPFVTPFLLCSVLSQAARYSEMPGAMAYGDQFAAKALSLLSQEIEKGSSIPTIQGLLILSARECACGRISQGWVYSGIGFRMMKDMGIHIPTKNLSQLPYQFSDEELRLRQQIFWSCYTWDKTMSLCLGRAPTVQTQMPIIQPNDILDGEEAECEPWRANFGMSLVLEQDLNNLSRTNTRFSAYCELCTLINDILTNLYTCSRSPKAIELGYFSTMISKLYTWDQSLPPEIHIHTESSDISCPPLHILLLNLLYHSTIILLCRRFFAVDPEPHKLATKAAQSIDTLLLLHIRRFGLRIVTFLESYTAFVASTVNIIDLRRGADPHAARSRLSLNLEVLRSATSTPANKNSVAAIENILTQKEDNSVGSTPWDEELNEPQSSETISDENHESSNSRGMINQGPQKPWTPNYLTSFSFIGQNVSCDARMEAGPNLVPGSFSDCDNTDEFLVDIFGGSNGSADAGVDFTFTSYDIGSFPEV</sequence>
<dbReference type="SMART" id="SM00906">
    <property type="entry name" value="Fungal_trans"/>
    <property type="match status" value="1"/>
</dbReference>
<feature type="region of interest" description="Disordered" evidence="8">
    <location>
        <begin position="1"/>
        <end position="26"/>
    </location>
</feature>
<keyword evidence="7" id="KW-0539">Nucleus</keyword>
<dbReference type="GO" id="GO:0008270">
    <property type="term" value="F:zinc ion binding"/>
    <property type="evidence" value="ECO:0007669"/>
    <property type="project" value="InterPro"/>
</dbReference>
<dbReference type="EMBL" id="KV878891">
    <property type="protein sequence ID" value="OJJ87456.1"/>
    <property type="molecule type" value="Genomic_DNA"/>
</dbReference>
<dbReference type="GeneID" id="34464424"/>
<dbReference type="OrthoDB" id="4161332at2759"/>
<dbReference type="RefSeq" id="XP_022404145.1">
    <property type="nucleotide sequence ID" value="XM_022548163.1"/>
</dbReference>
<dbReference type="GO" id="GO:0000981">
    <property type="term" value="F:DNA-binding transcription factor activity, RNA polymerase II-specific"/>
    <property type="evidence" value="ECO:0007669"/>
    <property type="project" value="InterPro"/>
</dbReference>
<keyword evidence="2" id="KW-0479">Metal-binding</keyword>
<evidence type="ECO:0000256" key="8">
    <source>
        <dbReference type="SAM" id="MobiDB-lite"/>
    </source>
</evidence>
<dbReference type="SMART" id="SM00066">
    <property type="entry name" value="GAL4"/>
    <property type="match status" value="1"/>
</dbReference>
<dbReference type="CDD" id="cd12148">
    <property type="entry name" value="fungal_TF_MHR"/>
    <property type="match status" value="1"/>
</dbReference>
<dbReference type="Proteomes" id="UP000184300">
    <property type="component" value="Unassembled WGS sequence"/>
</dbReference>
<feature type="compositionally biased region" description="Polar residues" evidence="8">
    <location>
        <begin position="632"/>
        <end position="641"/>
    </location>
</feature>
<evidence type="ECO:0000256" key="4">
    <source>
        <dbReference type="ARBA" id="ARBA00023015"/>
    </source>
</evidence>
<evidence type="ECO:0000256" key="3">
    <source>
        <dbReference type="ARBA" id="ARBA00022833"/>
    </source>
</evidence>
<evidence type="ECO:0000313" key="11">
    <source>
        <dbReference type="Proteomes" id="UP000184300"/>
    </source>
</evidence>
<dbReference type="Pfam" id="PF00172">
    <property type="entry name" value="Zn_clus"/>
    <property type="match status" value="1"/>
</dbReference>
<dbReference type="GO" id="GO:0003677">
    <property type="term" value="F:DNA binding"/>
    <property type="evidence" value="ECO:0007669"/>
    <property type="project" value="UniProtKB-KW"/>
</dbReference>
<keyword evidence="5" id="KW-0238">DNA-binding</keyword>
<dbReference type="AlphaFoldDB" id="A0A1L9VU90"/>